<accession>A0AA39NHT9</accession>
<protein>
    <recommendedName>
        <fullName evidence="3">F-box domain-containing protein</fullName>
    </recommendedName>
</protein>
<proteinExistence type="predicted"/>
<comment type="caution">
    <text evidence="1">The sequence shown here is derived from an EMBL/GenBank/DDBJ whole genome shotgun (WGS) entry which is preliminary data.</text>
</comment>
<keyword evidence="2" id="KW-1185">Reference proteome</keyword>
<evidence type="ECO:0000313" key="1">
    <source>
        <dbReference type="EMBL" id="KAK0465903.1"/>
    </source>
</evidence>
<reference evidence="1" key="1">
    <citation type="submission" date="2023-06" db="EMBL/GenBank/DDBJ databases">
        <authorList>
            <consortium name="Lawrence Berkeley National Laboratory"/>
            <person name="Ahrendt S."/>
            <person name="Sahu N."/>
            <person name="Indic B."/>
            <person name="Wong-Bajracharya J."/>
            <person name="Merenyi Z."/>
            <person name="Ke H.-M."/>
            <person name="Monk M."/>
            <person name="Kocsube S."/>
            <person name="Drula E."/>
            <person name="Lipzen A."/>
            <person name="Balint B."/>
            <person name="Henrissat B."/>
            <person name="Andreopoulos B."/>
            <person name="Martin F.M."/>
            <person name="Harder C.B."/>
            <person name="Rigling D."/>
            <person name="Ford K.L."/>
            <person name="Foster G.D."/>
            <person name="Pangilinan J."/>
            <person name="Papanicolaou A."/>
            <person name="Barry K."/>
            <person name="LaButti K."/>
            <person name="Viragh M."/>
            <person name="Koriabine M."/>
            <person name="Yan M."/>
            <person name="Riley R."/>
            <person name="Champramary S."/>
            <person name="Plett K.L."/>
            <person name="Tsai I.J."/>
            <person name="Slot J."/>
            <person name="Sipos G."/>
            <person name="Plett J."/>
            <person name="Nagy L.G."/>
            <person name="Grigoriev I.V."/>
        </authorList>
    </citation>
    <scope>NUCLEOTIDE SEQUENCE</scope>
    <source>
        <strain evidence="1">CCBAS 213</strain>
    </source>
</reference>
<organism evidence="1 2">
    <name type="scientific">Armillaria tabescens</name>
    <name type="common">Ringless honey mushroom</name>
    <name type="synonym">Agaricus tabescens</name>
    <dbReference type="NCBI Taxonomy" id="1929756"/>
    <lineage>
        <taxon>Eukaryota</taxon>
        <taxon>Fungi</taxon>
        <taxon>Dikarya</taxon>
        <taxon>Basidiomycota</taxon>
        <taxon>Agaricomycotina</taxon>
        <taxon>Agaricomycetes</taxon>
        <taxon>Agaricomycetidae</taxon>
        <taxon>Agaricales</taxon>
        <taxon>Marasmiineae</taxon>
        <taxon>Physalacriaceae</taxon>
        <taxon>Desarmillaria</taxon>
    </lineage>
</organism>
<dbReference type="RefSeq" id="XP_060336730.1">
    <property type="nucleotide sequence ID" value="XM_060483501.1"/>
</dbReference>
<dbReference type="EMBL" id="JAUEPS010000004">
    <property type="protein sequence ID" value="KAK0465903.1"/>
    <property type="molecule type" value="Genomic_DNA"/>
</dbReference>
<sequence>MPRRSEPSGLPQEILDAIIDELQYDKKSLKQASLACKALCPRTRVHLFSVVVIADSTSSDRLRKLITLSPKLALYFQRLQISILQMLDIHAPAVYGPLTVIESLVNITHLSLCNGFWCHMPDTVVSSLQSRSYHTIHIDDSFNFRTMGEVCSLMQNSPDLRQVHFTCEIHPIPECHLDHSLHRTPAPVALHITDSQDTLVSQAPGLLKSALSSHPCPFSFKNIRSLVVDLSGMRAIVLLHLAQYLALPGTSLKLLHVDHNKQGLSNHLSSTTLDVSRIENIAITTFRAHLAGGSDILRWWISNLSAVNKHNVIRSVTITIRTYTPHQGHPALDWEDLWMRLDSCLTSYKMASLQYVAITFEPRPAEWDALKAQMEGSFLGLKQSGREVILDAVAMF</sequence>
<dbReference type="Proteomes" id="UP001175211">
    <property type="component" value="Unassembled WGS sequence"/>
</dbReference>
<evidence type="ECO:0008006" key="3">
    <source>
        <dbReference type="Google" id="ProtNLM"/>
    </source>
</evidence>
<dbReference type="GeneID" id="85367049"/>
<dbReference type="AlphaFoldDB" id="A0AA39NHT9"/>
<name>A0AA39NHT9_ARMTA</name>
<gene>
    <name evidence="1" type="ORF">EV420DRAFT_800329</name>
</gene>
<evidence type="ECO:0000313" key="2">
    <source>
        <dbReference type="Proteomes" id="UP001175211"/>
    </source>
</evidence>